<organism evidence="1">
    <name type="scientific">Arundo donax</name>
    <name type="common">Giant reed</name>
    <name type="synonym">Donax arundinaceus</name>
    <dbReference type="NCBI Taxonomy" id="35708"/>
    <lineage>
        <taxon>Eukaryota</taxon>
        <taxon>Viridiplantae</taxon>
        <taxon>Streptophyta</taxon>
        <taxon>Embryophyta</taxon>
        <taxon>Tracheophyta</taxon>
        <taxon>Spermatophyta</taxon>
        <taxon>Magnoliopsida</taxon>
        <taxon>Liliopsida</taxon>
        <taxon>Poales</taxon>
        <taxon>Poaceae</taxon>
        <taxon>PACMAD clade</taxon>
        <taxon>Arundinoideae</taxon>
        <taxon>Arundineae</taxon>
        <taxon>Arundo</taxon>
    </lineage>
</organism>
<dbReference type="EMBL" id="GBRH01269722">
    <property type="protein sequence ID" value="JAD28173.1"/>
    <property type="molecule type" value="Transcribed_RNA"/>
</dbReference>
<name>A0A0A8YR94_ARUDO</name>
<proteinExistence type="predicted"/>
<protein>
    <submittedName>
        <fullName evidence="1">Uncharacterized protein</fullName>
    </submittedName>
</protein>
<evidence type="ECO:0000313" key="1">
    <source>
        <dbReference type="EMBL" id="JAD28173.1"/>
    </source>
</evidence>
<reference evidence="1" key="1">
    <citation type="submission" date="2014-09" db="EMBL/GenBank/DDBJ databases">
        <authorList>
            <person name="Magalhaes I.L.F."/>
            <person name="Oliveira U."/>
            <person name="Santos F.R."/>
            <person name="Vidigal T.H.D.A."/>
            <person name="Brescovit A.D."/>
            <person name="Santos A.J."/>
        </authorList>
    </citation>
    <scope>NUCLEOTIDE SEQUENCE</scope>
    <source>
        <tissue evidence="1">Shoot tissue taken approximately 20 cm above the soil surface</tissue>
    </source>
</reference>
<dbReference type="AlphaFoldDB" id="A0A0A8YR94"/>
<sequence>MVEYQRVHPAVVLLELG</sequence>
<accession>A0A0A8YR94</accession>
<reference evidence="1" key="2">
    <citation type="journal article" date="2015" name="Data Brief">
        <title>Shoot transcriptome of the giant reed, Arundo donax.</title>
        <authorList>
            <person name="Barrero R.A."/>
            <person name="Guerrero F.D."/>
            <person name="Moolhuijzen P."/>
            <person name="Goolsby J.A."/>
            <person name="Tidwell J."/>
            <person name="Bellgard S.E."/>
            <person name="Bellgard M.I."/>
        </authorList>
    </citation>
    <scope>NUCLEOTIDE SEQUENCE</scope>
    <source>
        <tissue evidence="1">Shoot tissue taken approximately 20 cm above the soil surface</tissue>
    </source>
</reference>